<dbReference type="EMBL" id="LR797241">
    <property type="protein sequence ID" value="CAB4195408.1"/>
    <property type="molecule type" value="Genomic_DNA"/>
</dbReference>
<protein>
    <submittedName>
        <fullName evidence="6">Uncharacterized protein</fullName>
    </submittedName>
</protein>
<name>A0A6J5S9Q9_9CAUD</name>
<dbReference type="EMBL" id="LR797365">
    <property type="protein sequence ID" value="CAB4210432.1"/>
    <property type="molecule type" value="Genomic_DNA"/>
</dbReference>
<evidence type="ECO:0000313" key="5">
    <source>
        <dbReference type="EMBL" id="CAB4195408.1"/>
    </source>
</evidence>
<evidence type="ECO:0000313" key="2">
    <source>
        <dbReference type="EMBL" id="CAB4169598.1"/>
    </source>
</evidence>
<dbReference type="EMBL" id="LR798365">
    <property type="protein sequence ID" value="CAB5226846.1"/>
    <property type="molecule type" value="Genomic_DNA"/>
</dbReference>
<organism evidence="6">
    <name type="scientific">uncultured Caudovirales phage</name>
    <dbReference type="NCBI Taxonomy" id="2100421"/>
    <lineage>
        <taxon>Viruses</taxon>
        <taxon>Duplodnaviria</taxon>
        <taxon>Heunggongvirae</taxon>
        <taxon>Uroviricota</taxon>
        <taxon>Caudoviricetes</taxon>
        <taxon>Peduoviridae</taxon>
        <taxon>Maltschvirus</taxon>
        <taxon>Maltschvirus maltsch</taxon>
    </lineage>
</organism>
<evidence type="ECO:0000313" key="1">
    <source>
        <dbReference type="EMBL" id="CAB4155611.1"/>
    </source>
</evidence>
<dbReference type="EMBL" id="LR796846">
    <property type="protein sequence ID" value="CAB4169598.1"/>
    <property type="molecule type" value="Genomic_DNA"/>
</dbReference>
<gene>
    <name evidence="3" type="ORF">UFOVP1064_61</name>
    <name evidence="4" type="ORF">UFOVP1197_2</name>
    <name evidence="5" type="ORF">UFOVP1294_14</name>
    <name evidence="6" type="ORF">UFOVP1412_17</name>
    <name evidence="7" type="ORF">UFOVP1515_54</name>
    <name evidence="1" type="ORF">UFOVP659_14</name>
    <name evidence="2" type="ORF">UFOVP885_67</name>
</gene>
<evidence type="ECO:0000313" key="6">
    <source>
        <dbReference type="EMBL" id="CAB4210432.1"/>
    </source>
</evidence>
<accession>A0A6J5S9Q9</accession>
<evidence type="ECO:0000313" key="7">
    <source>
        <dbReference type="EMBL" id="CAB5226846.1"/>
    </source>
</evidence>
<sequence length="96" mass="9942">MSMQTDVKSTYLTASGSVFGNRSRIKAFSICPTAALAGKLVLKDGGSGGTTLIELDIPSTTTPAPFYNLIPGEGVLCGSNIYAVLTNVTSVTVYYG</sequence>
<dbReference type="EMBL" id="LR797015">
    <property type="protein sequence ID" value="CAB4181760.1"/>
    <property type="molecule type" value="Genomic_DNA"/>
</dbReference>
<dbReference type="EMBL" id="LR797154">
    <property type="protein sequence ID" value="CAB4189520.1"/>
    <property type="molecule type" value="Genomic_DNA"/>
</dbReference>
<dbReference type="EMBL" id="LR796628">
    <property type="protein sequence ID" value="CAB4155611.1"/>
    <property type="molecule type" value="Genomic_DNA"/>
</dbReference>
<proteinExistence type="predicted"/>
<evidence type="ECO:0000313" key="4">
    <source>
        <dbReference type="EMBL" id="CAB4189520.1"/>
    </source>
</evidence>
<reference evidence="6" key="1">
    <citation type="submission" date="2020-05" db="EMBL/GenBank/DDBJ databases">
        <authorList>
            <person name="Chiriac C."/>
            <person name="Salcher M."/>
            <person name="Ghai R."/>
            <person name="Kavagutti S V."/>
        </authorList>
    </citation>
    <scope>NUCLEOTIDE SEQUENCE</scope>
</reference>
<evidence type="ECO:0000313" key="3">
    <source>
        <dbReference type="EMBL" id="CAB4181760.1"/>
    </source>
</evidence>